<dbReference type="AlphaFoldDB" id="A0AAQ3RUI9"/>
<reference evidence="1 2" key="1">
    <citation type="journal article" date="2023" name="Life. Sci Alliance">
        <title>Evolutionary insights into 3D genome organization and epigenetic landscape of Vigna mungo.</title>
        <authorList>
            <person name="Junaid A."/>
            <person name="Singh B."/>
            <person name="Bhatia S."/>
        </authorList>
    </citation>
    <scope>NUCLEOTIDE SEQUENCE [LARGE SCALE GENOMIC DNA]</scope>
    <source>
        <strain evidence="1">Urdbean</strain>
    </source>
</reference>
<evidence type="ECO:0000313" key="2">
    <source>
        <dbReference type="Proteomes" id="UP001374535"/>
    </source>
</evidence>
<name>A0AAQ3RUI9_VIGMU</name>
<protein>
    <submittedName>
        <fullName evidence="1">Uncharacterized protein</fullName>
    </submittedName>
</protein>
<gene>
    <name evidence="1" type="ORF">V8G54_019019</name>
</gene>
<organism evidence="1 2">
    <name type="scientific">Vigna mungo</name>
    <name type="common">Black gram</name>
    <name type="synonym">Phaseolus mungo</name>
    <dbReference type="NCBI Taxonomy" id="3915"/>
    <lineage>
        <taxon>Eukaryota</taxon>
        <taxon>Viridiplantae</taxon>
        <taxon>Streptophyta</taxon>
        <taxon>Embryophyta</taxon>
        <taxon>Tracheophyta</taxon>
        <taxon>Spermatophyta</taxon>
        <taxon>Magnoliopsida</taxon>
        <taxon>eudicotyledons</taxon>
        <taxon>Gunneridae</taxon>
        <taxon>Pentapetalae</taxon>
        <taxon>rosids</taxon>
        <taxon>fabids</taxon>
        <taxon>Fabales</taxon>
        <taxon>Fabaceae</taxon>
        <taxon>Papilionoideae</taxon>
        <taxon>50 kb inversion clade</taxon>
        <taxon>NPAAA clade</taxon>
        <taxon>indigoferoid/millettioid clade</taxon>
        <taxon>Phaseoleae</taxon>
        <taxon>Vigna</taxon>
    </lineage>
</organism>
<evidence type="ECO:0000313" key="1">
    <source>
        <dbReference type="EMBL" id="WVZ05673.1"/>
    </source>
</evidence>
<dbReference type="EMBL" id="CP144695">
    <property type="protein sequence ID" value="WVZ05673.1"/>
    <property type="molecule type" value="Genomic_DNA"/>
</dbReference>
<accession>A0AAQ3RUI9</accession>
<sequence length="333" mass="38523">MSDQVYIYSGGDNKSTRKKWRGVDCHPYCGEDPKSNDLTMLLVKELVGSLEAHEQRRRMLFEPLYFGQNMTYRKVVDKEIVAKMMTEVIMKTTRSKLVNRTSVTMDKRETEEQNIVEMRERKRQISLLRKPVKKLELARSLYAELSSTSCKPWLPSYRSWMSSYRELMENPINIMEISDRHNVNVGSTTEDVNGAMINGEKNVVDALYVVPLRNSSFPPDEEVKGGIERRQNQKANNQYLPPFVIIDDNGTCWSNSQRLRMQIKEFVEKLEKLAKELLDMLYENIGLEKGVREEGIYGSRGPHDGMRMLVASFYNPSSDVVIYPTPSLLEREA</sequence>
<proteinExistence type="predicted"/>
<dbReference type="Proteomes" id="UP001374535">
    <property type="component" value="Chromosome 6"/>
</dbReference>
<keyword evidence="2" id="KW-1185">Reference proteome</keyword>
<dbReference type="SUPFAM" id="SSF51197">
    <property type="entry name" value="Clavaminate synthase-like"/>
    <property type="match status" value="1"/>
</dbReference>